<dbReference type="PROSITE" id="PS50801">
    <property type="entry name" value="STAS"/>
    <property type="match status" value="1"/>
</dbReference>
<dbReference type="Pfam" id="PF01740">
    <property type="entry name" value="STAS"/>
    <property type="match status" value="1"/>
</dbReference>
<accession>A0ABT3N7Z5</accession>
<keyword evidence="5" id="KW-1185">Reference proteome</keyword>
<dbReference type="InterPro" id="IPR002645">
    <property type="entry name" value="STAS_dom"/>
</dbReference>
<dbReference type="Gene3D" id="3.30.750.24">
    <property type="entry name" value="STAS domain"/>
    <property type="match status" value="1"/>
</dbReference>
<dbReference type="InterPro" id="IPR003658">
    <property type="entry name" value="Anti-sigma_ant"/>
</dbReference>
<feature type="domain" description="STAS" evidence="3">
    <location>
        <begin position="2"/>
        <end position="111"/>
    </location>
</feature>
<dbReference type="CDD" id="cd07043">
    <property type="entry name" value="STAS_anti-anti-sigma_factors"/>
    <property type="match status" value="1"/>
</dbReference>
<proteinExistence type="inferred from homology"/>
<protein>
    <recommendedName>
        <fullName evidence="2">Anti-sigma factor antagonist</fullName>
    </recommendedName>
</protein>
<dbReference type="NCBIfam" id="TIGR00377">
    <property type="entry name" value="ant_ant_sig"/>
    <property type="match status" value="1"/>
</dbReference>
<name>A0ABT3N7Z5_9BACT</name>
<dbReference type="SUPFAM" id="SSF52091">
    <property type="entry name" value="SpoIIaa-like"/>
    <property type="match status" value="1"/>
</dbReference>
<comment type="similarity">
    <text evidence="1 2">Belongs to the anti-sigma-factor antagonist family.</text>
</comment>
<dbReference type="EMBL" id="JAPFPW010000005">
    <property type="protein sequence ID" value="MCW7753576.1"/>
    <property type="molecule type" value="Genomic_DNA"/>
</dbReference>
<dbReference type="InterPro" id="IPR036513">
    <property type="entry name" value="STAS_dom_sf"/>
</dbReference>
<evidence type="ECO:0000313" key="5">
    <source>
        <dbReference type="Proteomes" id="UP001209681"/>
    </source>
</evidence>
<dbReference type="PANTHER" id="PTHR33495">
    <property type="entry name" value="ANTI-SIGMA FACTOR ANTAGONIST TM_1081-RELATED-RELATED"/>
    <property type="match status" value="1"/>
</dbReference>
<evidence type="ECO:0000256" key="1">
    <source>
        <dbReference type="ARBA" id="ARBA00009013"/>
    </source>
</evidence>
<sequence length="112" mass="12657">MLIIKSETLNQIHVIHLNGILNADTSPELEKLLRQLAQESRPCILLCVRDLEYISSAGVGCFIGAIAAIRQKKGDLRFSEMQPQVRRIFTLLDMEDFFSHFDSMEMGLASFA</sequence>
<evidence type="ECO:0000256" key="2">
    <source>
        <dbReference type="RuleBase" id="RU003749"/>
    </source>
</evidence>
<reference evidence="4 5" key="1">
    <citation type="submission" date="2022-11" db="EMBL/GenBank/DDBJ databases">
        <title>Desulfobotulus tamanensis H1 sp. nov. - anaerobic, alkaliphilic, sulphate reducing bacterium isolated from terrestrial mud volcano.</title>
        <authorList>
            <person name="Frolova A."/>
            <person name="Merkel A.Y."/>
            <person name="Slobodkin A.I."/>
        </authorList>
    </citation>
    <scope>NUCLEOTIDE SEQUENCE [LARGE SCALE GENOMIC DNA]</scope>
    <source>
        <strain evidence="4 5">H1</strain>
    </source>
</reference>
<evidence type="ECO:0000259" key="3">
    <source>
        <dbReference type="PROSITE" id="PS50801"/>
    </source>
</evidence>
<dbReference type="RefSeq" id="WP_265424446.1">
    <property type="nucleotide sequence ID" value="NZ_JAPFPW010000005.1"/>
</dbReference>
<organism evidence="4 5">
    <name type="scientific">Desulfobotulus pelophilus</name>
    <dbReference type="NCBI Taxonomy" id="2823377"/>
    <lineage>
        <taxon>Bacteria</taxon>
        <taxon>Pseudomonadati</taxon>
        <taxon>Thermodesulfobacteriota</taxon>
        <taxon>Desulfobacteria</taxon>
        <taxon>Desulfobacterales</taxon>
        <taxon>Desulfobacteraceae</taxon>
        <taxon>Desulfobotulus</taxon>
    </lineage>
</organism>
<evidence type="ECO:0000313" key="4">
    <source>
        <dbReference type="EMBL" id="MCW7753576.1"/>
    </source>
</evidence>
<dbReference type="Proteomes" id="UP001209681">
    <property type="component" value="Unassembled WGS sequence"/>
</dbReference>
<comment type="caution">
    <text evidence="4">The sequence shown here is derived from an EMBL/GenBank/DDBJ whole genome shotgun (WGS) entry which is preliminary data.</text>
</comment>
<gene>
    <name evidence="4" type="ORF">OOT00_06180</name>
</gene>